<dbReference type="InterPro" id="IPR009078">
    <property type="entry name" value="Ferritin-like_SF"/>
</dbReference>
<gene>
    <name evidence="2" type="ORF">VZC37_09760</name>
</gene>
<proteinExistence type="predicted"/>
<dbReference type="InterPro" id="IPR029447">
    <property type="entry name" value="DUF4439"/>
</dbReference>
<dbReference type="EMBL" id="JAZDUF010000002">
    <property type="protein sequence ID" value="MEE3850620.1"/>
    <property type="molecule type" value="Genomic_DNA"/>
</dbReference>
<dbReference type="InterPro" id="IPR012347">
    <property type="entry name" value="Ferritin-like"/>
</dbReference>
<dbReference type="RefSeq" id="WP_330432256.1">
    <property type="nucleotide sequence ID" value="NZ_JAZDUF010000002.1"/>
</dbReference>
<evidence type="ECO:0000259" key="1">
    <source>
        <dbReference type="Pfam" id="PF14530"/>
    </source>
</evidence>
<sequence length="144" mass="15028">MTATTDALSIAVDTENAAIFTYGVSTAFVSAARRPTVAEYVAAHRVQRDALVDALNSADATVPEAAAGYTLPVEIDDSVTAVRALLSAEVDCTVAYRALIEQGDTPEIRRMALDGLTAASVRAANWRVALRDSPVTVAFPGSTG</sequence>
<dbReference type="Proteomes" id="UP001347146">
    <property type="component" value="Unassembled WGS sequence"/>
</dbReference>
<evidence type="ECO:0000313" key="3">
    <source>
        <dbReference type="Proteomes" id="UP001347146"/>
    </source>
</evidence>
<evidence type="ECO:0000313" key="2">
    <source>
        <dbReference type="EMBL" id="MEE3850620.1"/>
    </source>
</evidence>
<dbReference type="Gene3D" id="1.20.1260.10">
    <property type="match status" value="1"/>
</dbReference>
<comment type="caution">
    <text evidence="2">The sequence shown here is derived from an EMBL/GenBank/DDBJ whole genome shotgun (WGS) entry which is preliminary data.</text>
</comment>
<dbReference type="SUPFAM" id="SSF47240">
    <property type="entry name" value="Ferritin-like"/>
    <property type="match status" value="1"/>
</dbReference>
<reference evidence="2 3" key="1">
    <citation type="submission" date="2024-01" db="EMBL/GenBank/DDBJ databases">
        <title>Draft genome sequence of Gordonia sp. LSe1-13.</title>
        <authorList>
            <person name="Suphannarot A."/>
            <person name="Mingma R."/>
        </authorList>
    </citation>
    <scope>NUCLEOTIDE SEQUENCE [LARGE SCALE GENOMIC DNA]</scope>
    <source>
        <strain evidence="2 3">LSe1-13</strain>
    </source>
</reference>
<organism evidence="2 3">
    <name type="scientific">Gordonia sesuvii</name>
    <dbReference type="NCBI Taxonomy" id="3116777"/>
    <lineage>
        <taxon>Bacteria</taxon>
        <taxon>Bacillati</taxon>
        <taxon>Actinomycetota</taxon>
        <taxon>Actinomycetes</taxon>
        <taxon>Mycobacteriales</taxon>
        <taxon>Gordoniaceae</taxon>
        <taxon>Gordonia</taxon>
    </lineage>
</organism>
<name>A0ABU7MBZ8_9ACTN</name>
<feature type="domain" description="DUF4439" evidence="1">
    <location>
        <begin position="7"/>
        <end position="143"/>
    </location>
</feature>
<accession>A0ABU7MBZ8</accession>
<dbReference type="CDD" id="cd00657">
    <property type="entry name" value="Ferritin_like"/>
    <property type="match status" value="1"/>
</dbReference>
<protein>
    <submittedName>
        <fullName evidence="2">Ferritin-like domain-containing protein</fullName>
    </submittedName>
</protein>
<dbReference type="Pfam" id="PF14530">
    <property type="entry name" value="DUF4439"/>
    <property type="match status" value="1"/>
</dbReference>
<keyword evidence="3" id="KW-1185">Reference proteome</keyword>